<reference evidence="1" key="1">
    <citation type="journal article" date="2015" name="Nature">
        <title>Complex archaea that bridge the gap between prokaryotes and eukaryotes.</title>
        <authorList>
            <person name="Spang A."/>
            <person name="Saw J.H."/>
            <person name="Jorgensen S.L."/>
            <person name="Zaremba-Niedzwiedzka K."/>
            <person name="Martijn J."/>
            <person name="Lind A.E."/>
            <person name="van Eijk R."/>
            <person name="Schleper C."/>
            <person name="Guy L."/>
            <person name="Ettema T.J."/>
        </authorList>
    </citation>
    <scope>NUCLEOTIDE SEQUENCE</scope>
</reference>
<organism evidence="1">
    <name type="scientific">marine sediment metagenome</name>
    <dbReference type="NCBI Taxonomy" id="412755"/>
    <lineage>
        <taxon>unclassified sequences</taxon>
        <taxon>metagenomes</taxon>
        <taxon>ecological metagenomes</taxon>
    </lineage>
</organism>
<name>A0A0F9D0T5_9ZZZZ</name>
<proteinExistence type="predicted"/>
<dbReference type="AlphaFoldDB" id="A0A0F9D0T5"/>
<dbReference type="EMBL" id="LAZR01030885">
    <property type="protein sequence ID" value="KKL55303.1"/>
    <property type="molecule type" value="Genomic_DNA"/>
</dbReference>
<protein>
    <submittedName>
        <fullName evidence="1">Uncharacterized protein</fullName>
    </submittedName>
</protein>
<sequence length="62" mass="7713">MAFKEYTYGLFKSDIKKLLRKRLNLKDKIRYHRQKANKFEQIELPKIEKKINDFLKRVEKKN</sequence>
<accession>A0A0F9D0T5</accession>
<comment type="caution">
    <text evidence="1">The sequence shown here is derived from an EMBL/GenBank/DDBJ whole genome shotgun (WGS) entry which is preliminary data.</text>
</comment>
<gene>
    <name evidence="1" type="ORF">LCGC14_2256770</name>
</gene>
<evidence type="ECO:0000313" key="1">
    <source>
        <dbReference type="EMBL" id="KKL55303.1"/>
    </source>
</evidence>